<organism evidence="3 4">
    <name type="scientific">Clostridium cochlearium</name>
    <dbReference type="NCBI Taxonomy" id="1494"/>
    <lineage>
        <taxon>Bacteria</taxon>
        <taxon>Bacillati</taxon>
        <taxon>Bacillota</taxon>
        <taxon>Clostridia</taxon>
        <taxon>Eubacteriales</taxon>
        <taxon>Clostridiaceae</taxon>
        <taxon>Clostridium</taxon>
    </lineage>
</organism>
<feature type="transmembrane region" description="Helical" evidence="1">
    <location>
        <begin position="6"/>
        <end position="28"/>
    </location>
</feature>
<reference evidence="3 4" key="1">
    <citation type="submission" date="2018-06" db="EMBL/GenBank/DDBJ databases">
        <authorList>
            <consortium name="Pathogen Informatics"/>
            <person name="Doyle S."/>
        </authorList>
    </citation>
    <scope>NUCLEOTIDE SEQUENCE [LARGE SCALE GENOMIC DNA]</scope>
    <source>
        <strain evidence="3 4">NCTC13028</strain>
    </source>
</reference>
<proteinExistence type="predicted"/>
<evidence type="ECO:0000313" key="3">
    <source>
        <dbReference type="EMBL" id="SQB36188.1"/>
    </source>
</evidence>
<accession>A0A2X2W5U7</accession>
<evidence type="ECO:0000313" key="2">
    <source>
        <dbReference type="EMBL" id="NOH15430.1"/>
    </source>
</evidence>
<keyword evidence="1" id="KW-0472">Membrane</keyword>
<dbReference type="Proteomes" id="UP000528432">
    <property type="component" value="Unassembled WGS sequence"/>
</dbReference>
<name>A0A2X2W5U7_CLOCO</name>
<evidence type="ECO:0000256" key="1">
    <source>
        <dbReference type="SAM" id="Phobius"/>
    </source>
</evidence>
<evidence type="ECO:0008006" key="6">
    <source>
        <dbReference type="Google" id="ProtNLM"/>
    </source>
</evidence>
<sequence length="101" mass="11380">MSIYDAILIGLFLILIVFTVLVLLSILLKLQSKFFNYIEKNKFLNKTDLVNDNNCINLLADKNTFGNIDEETIAIILASISHTSNIPLKSLKIKSIKPIDL</sequence>
<keyword evidence="1" id="KW-0812">Transmembrane</keyword>
<evidence type="ECO:0000313" key="5">
    <source>
        <dbReference type="Proteomes" id="UP000528432"/>
    </source>
</evidence>
<reference evidence="2 5" key="2">
    <citation type="submission" date="2020-05" db="EMBL/GenBank/DDBJ databases">
        <title>Draft genome sequence of Clostridium cochlearium strain AGROS13 isolated from a sheep dairy farm in New Zealand.</title>
        <authorList>
            <person name="Gupta T.B."/>
            <person name="Jauregui R."/>
            <person name="Risson A.N."/>
            <person name="Brightwell G."/>
            <person name="Maclean P."/>
        </authorList>
    </citation>
    <scope>NUCLEOTIDE SEQUENCE [LARGE SCALE GENOMIC DNA]</scope>
    <source>
        <strain evidence="2 5">AGROS13</strain>
    </source>
</reference>
<keyword evidence="1" id="KW-1133">Transmembrane helix</keyword>
<dbReference type="Proteomes" id="UP000250223">
    <property type="component" value="Unassembled WGS sequence"/>
</dbReference>
<dbReference type="EMBL" id="UAWC01000026">
    <property type="protein sequence ID" value="SQB36188.1"/>
    <property type="molecule type" value="Genomic_DNA"/>
</dbReference>
<gene>
    <name evidence="2" type="ORF">HMJ28_03355</name>
    <name evidence="3" type="ORF">NCTC13028_02422</name>
</gene>
<evidence type="ECO:0000313" key="4">
    <source>
        <dbReference type="Proteomes" id="UP000250223"/>
    </source>
</evidence>
<protein>
    <recommendedName>
        <fullName evidence="6">Oxaloacetate decarboxylase, gamma chain</fullName>
    </recommendedName>
</protein>
<dbReference type="AlphaFoldDB" id="A0A2X2W5U7"/>
<dbReference type="EMBL" id="JABFIF010000003">
    <property type="protein sequence ID" value="NOH15430.1"/>
    <property type="molecule type" value="Genomic_DNA"/>
</dbReference>
<dbReference type="RefSeq" id="WP_111921817.1">
    <property type="nucleotide sequence ID" value="NZ_JABFIF010000003.1"/>
</dbReference>